<dbReference type="EMBL" id="BSNI01000001">
    <property type="protein sequence ID" value="GLQ16396.1"/>
    <property type="molecule type" value="Genomic_DNA"/>
</dbReference>
<dbReference type="SMART" id="SM00086">
    <property type="entry name" value="PAC"/>
    <property type="match status" value="1"/>
</dbReference>
<dbReference type="CDD" id="cd00130">
    <property type="entry name" value="PAS"/>
    <property type="match status" value="1"/>
</dbReference>
<evidence type="ECO:0008006" key="5">
    <source>
        <dbReference type="Google" id="ProtNLM"/>
    </source>
</evidence>
<dbReference type="PANTHER" id="PTHR46663">
    <property type="entry name" value="DIGUANYLATE CYCLASE DGCT-RELATED"/>
    <property type="match status" value="1"/>
</dbReference>
<reference evidence="3" key="1">
    <citation type="journal article" date="2014" name="Int. J. Syst. Evol. Microbiol.">
        <title>Complete genome of a new Firmicutes species belonging to the dominant human colonic microbiota ('Ruminococcus bicirculans') reveals two chromosomes and a selective capacity to utilize plant glucans.</title>
        <authorList>
            <consortium name="NISC Comparative Sequencing Program"/>
            <person name="Wegmann U."/>
            <person name="Louis P."/>
            <person name="Goesmann A."/>
            <person name="Henrissat B."/>
            <person name="Duncan S.H."/>
            <person name="Flint H.J."/>
        </authorList>
    </citation>
    <scope>NUCLEOTIDE SEQUENCE</scope>
    <source>
        <strain evidence="3">NBRC 107169</strain>
    </source>
</reference>
<evidence type="ECO:0000313" key="3">
    <source>
        <dbReference type="EMBL" id="GLQ16396.1"/>
    </source>
</evidence>
<dbReference type="InterPro" id="IPR043128">
    <property type="entry name" value="Rev_trsase/Diguanyl_cyclase"/>
</dbReference>
<dbReference type="Gene3D" id="3.30.70.270">
    <property type="match status" value="1"/>
</dbReference>
<dbReference type="PANTHER" id="PTHR46663:SF3">
    <property type="entry name" value="SLL0267 PROTEIN"/>
    <property type="match status" value="1"/>
</dbReference>
<dbReference type="InterPro" id="IPR000700">
    <property type="entry name" value="PAS-assoc_C"/>
</dbReference>
<keyword evidence="4" id="KW-1185">Reference proteome</keyword>
<dbReference type="InterPro" id="IPR000014">
    <property type="entry name" value="PAS"/>
</dbReference>
<feature type="domain" description="PAC" evidence="1">
    <location>
        <begin position="219"/>
        <end position="272"/>
    </location>
</feature>
<dbReference type="Pfam" id="PF08447">
    <property type="entry name" value="PAS_3"/>
    <property type="match status" value="1"/>
</dbReference>
<dbReference type="Pfam" id="PF00990">
    <property type="entry name" value="GGDEF"/>
    <property type="match status" value="1"/>
</dbReference>
<dbReference type="SUPFAM" id="SSF55073">
    <property type="entry name" value="Nucleotide cyclase"/>
    <property type="match status" value="1"/>
</dbReference>
<dbReference type="InterPro" id="IPR013655">
    <property type="entry name" value="PAS_fold_3"/>
</dbReference>
<name>A0ABQ5UMY0_9HYPH</name>
<dbReference type="Proteomes" id="UP001161405">
    <property type="component" value="Unassembled WGS sequence"/>
</dbReference>
<organism evidence="3 4">
    <name type="scientific">Maritalea porphyrae</name>
    <dbReference type="NCBI Taxonomy" id="880732"/>
    <lineage>
        <taxon>Bacteria</taxon>
        <taxon>Pseudomonadati</taxon>
        <taxon>Pseudomonadota</taxon>
        <taxon>Alphaproteobacteria</taxon>
        <taxon>Hyphomicrobiales</taxon>
        <taxon>Devosiaceae</taxon>
        <taxon>Maritalea</taxon>
    </lineage>
</organism>
<comment type="caution">
    <text evidence="3">The sequence shown here is derived from an EMBL/GenBank/DDBJ whole genome shotgun (WGS) entry which is preliminary data.</text>
</comment>
<reference evidence="3" key="2">
    <citation type="submission" date="2023-01" db="EMBL/GenBank/DDBJ databases">
        <title>Draft genome sequence of Maritalea porphyrae strain NBRC 107169.</title>
        <authorList>
            <person name="Sun Q."/>
            <person name="Mori K."/>
        </authorList>
    </citation>
    <scope>NUCLEOTIDE SEQUENCE</scope>
    <source>
        <strain evidence="3">NBRC 107169</strain>
    </source>
</reference>
<dbReference type="InterPro" id="IPR052163">
    <property type="entry name" value="DGC-Regulatory_Protein"/>
</dbReference>
<feature type="domain" description="GGDEF" evidence="2">
    <location>
        <begin position="334"/>
        <end position="471"/>
    </location>
</feature>
<dbReference type="InterPro" id="IPR000160">
    <property type="entry name" value="GGDEF_dom"/>
</dbReference>
<evidence type="ECO:0000259" key="1">
    <source>
        <dbReference type="PROSITE" id="PS50113"/>
    </source>
</evidence>
<sequence length="471" mass="52662">MLRHMQSRELSIVDPIDLIPNADALGRAKGIFLITTDGQIASVFGDLAVLLNNSETSLVGQDIRDILRAAELDALFAGGSTNQNPPHKIAFLAESTSKKIEPQRFVLTVHLPEQALQTAPQMLVEIHELVETAVPTKTANKHDDRIRFALQSAAQAVWDCDMNSGEIWYSSRWYTMRGFEIGDSQASGAENWQKRLHPDDRDEILEQVHAQDSGELTENSFEYRERHADGNWIWIMSRGRIIAWNSDGTPARIVGTDTDITDMKMRERQLTLETRRFFEKSMSDIAAAHQRVVEDSEKAKQLANQDPLTGLANRRALLEKIESWVAKDHEEPGVGRLLFFLDLDNFKPINDSLGHVAGDFILRETAHRLAQITNSSDMIARLGGDEFAILIERGLIDEDVSDIAYRICTRIIDAITTPIEYGGRSLQLGVSIGVTDFERANKSADQLLHAADVAMYNAKNRGGNRFSLADS</sequence>
<protein>
    <recommendedName>
        <fullName evidence="5">Diguanylate cyclase</fullName>
    </recommendedName>
</protein>
<accession>A0ABQ5UMY0</accession>
<dbReference type="CDD" id="cd01949">
    <property type="entry name" value="GGDEF"/>
    <property type="match status" value="1"/>
</dbReference>
<dbReference type="PROSITE" id="PS50113">
    <property type="entry name" value="PAC"/>
    <property type="match status" value="1"/>
</dbReference>
<dbReference type="NCBIfam" id="TIGR00254">
    <property type="entry name" value="GGDEF"/>
    <property type="match status" value="1"/>
</dbReference>
<dbReference type="Gene3D" id="3.30.450.20">
    <property type="entry name" value="PAS domain"/>
    <property type="match status" value="1"/>
</dbReference>
<dbReference type="SMART" id="SM00267">
    <property type="entry name" value="GGDEF"/>
    <property type="match status" value="1"/>
</dbReference>
<dbReference type="InterPro" id="IPR001610">
    <property type="entry name" value="PAC"/>
</dbReference>
<gene>
    <name evidence="3" type="ORF">GCM10007879_06450</name>
</gene>
<evidence type="ECO:0000313" key="4">
    <source>
        <dbReference type="Proteomes" id="UP001161405"/>
    </source>
</evidence>
<dbReference type="SUPFAM" id="SSF55785">
    <property type="entry name" value="PYP-like sensor domain (PAS domain)"/>
    <property type="match status" value="1"/>
</dbReference>
<evidence type="ECO:0000259" key="2">
    <source>
        <dbReference type="PROSITE" id="PS50887"/>
    </source>
</evidence>
<proteinExistence type="predicted"/>
<dbReference type="NCBIfam" id="TIGR00229">
    <property type="entry name" value="sensory_box"/>
    <property type="match status" value="1"/>
</dbReference>
<dbReference type="InterPro" id="IPR035965">
    <property type="entry name" value="PAS-like_dom_sf"/>
</dbReference>
<dbReference type="PROSITE" id="PS50887">
    <property type="entry name" value="GGDEF"/>
    <property type="match status" value="1"/>
</dbReference>
<dbReference type="InterPro" id="IPR029787">
    <property type="entry name" value="Nucleotide_cyclase"/>
</dbReference>